<dbReference type="GO" id="GO:0044718">
    <property type="term" value="P:siderophore transmembrane transport"/>
    <property type="evidence" value="ECO:0007669"/>
    <property type="project" value="TreeGrafter"/>
</dbReference>
<keyword evidence="12" id="KW-1185">Reference proteome</keyword>
<evidence type="ECO:0000256" key="1">
    <source>
        <dbReference type="ARBA" id="ARBA00004571"/>
    </source>
</evidence>
<keyword evidence="6" id="KW-0472">Membrane</keyword>
<evidence type="ECO:0000256" key="8">
    <source>
        <dbReference type="SAM" id="MobiDB-lite"/>
    </source>
</evidence>
<dbReference type="GO" id="GO:0015344">
    <property type="term" value="F:siderophore uptake transmembrane transporter activity"/>
    <property type="evidence" value="ECO:0007669"/>
    <property type="project" value="TreeGrafter"/>
</dbReference>
<dbReference type="Gene3D" id="2.60.40.1120">
    <property type="entry name" value="Carboxypeptidase-like, regulatory domain"/>
    <property type="match status" value="1"/>
</dbReference>
<dbReference type="Gene3D" id="2.40.170.20">
    <property type="entry name" value="TonB-dependent receptor, beta-barrel domain"/>
    <property type="match status" value="1"/>
</dbReference>
<dbReference type="InterPro" id="IPR036942">
    <property type="entry name" value="Beta-barrel_TonB_sf"/>
</dbReference>
<evidence type="ECO:0000256" key="4">
    <source>
        <dbReference type="ARBA" id="ARBA00022692"/>
    </source>
</evidence>
<feature type="domain" description="Outer membrane protein beta-barrel" evidence="10">
    <location>
        <begin position="398"/>
        <end position="799"/>
    </location>
</feature>
<keyword evidence="7" id="KW-0998">Cell outer membrane</keyword>
<organism evidence="11 12">
    <name type="scientific">Mucilaginibacter celer</name>
    <dbReference type="NCBI Taxonomy" id="2305508"/>
    <lineage>
        <taxon>Bacteria</taxon>
        <taxon>Pseudomonadati</taxon>
        <taxon>Bacteroidota</taxon>
        <taxon>Sphingobacteriia</taxon>
        <taxon>Sphingobacteriales</taxon>
        <taxon>Sphingobacteriaceae</taxon>
        <taxon>Mucilaginibacter</taxon>
    </lineage>
</organism>
<dbReference type="InterPro" id="IPR041700">
    <property type="entry name" value="OMP_b-brl_3"/>
</dbReference>
<evidence type="ECO:0000256" key="3">
    <source>
        <dbReference type="ARBA" id="ARBA00022452"/>
    </source>
</evidence>
<dbReference type="InterPro" id="IPR008969">
    <property type="entry name" value="CarboxyPept-like_regulatory"/>
</dbReference>
<reference evidence="11 12" key="1">
    <citation type="submission" date="2018-10" db="EMBL/GenBank/DDBJ databases">
        <title>Genome sequencing of Mucilaginibacter sp. HYN0043.</title>
        <authorList>
            <person name="Kim M."/>
            <person name="Yi H."/>
        </authorList>
    </citation>
    <scope>NUCLEOTIDE SEQUENCE [LARGE SCALE GENOMIC DNA]</scope>
    <source>
        <strain evidence="11 12">HYN0043</strain>
    </source>
</reference>
<keyword evidence="2" id="KW-0813">Transport</keyword>
<dbReference type="PANTHER" id="PTHR30069:SF29">
    <property type="entry name" value="HEMOGLOBIN AND HEMOGLOBIN-HAPTOGLOBIN-BINDING PROTEIN 1-RELATED"/>
    <property type="match status" value="1"/>
</dbReference>
<feature type="region of interest" description="Disordered" evidence="8">
    <location>
        <begin position="811"/>
        <end position="833"/>
    </location>
</feature>
<dbReference type="PANTHER" id="PTHR30069">
    <property type="entry name" value="TONB-DEPENDENT OUTER MEMBRANE RECEPTOR"/>
    <property type="match status" value="1"/>
</dbReference>
<dbReference type="InterPro" id="IPR037066">
    <property type="entry name" value="Plug_dom_sf"/>
</dbReference>
<keyword evidence="4" id="KW-0812">Transmembrane</keyword>
<dbReference type="KEGG" id="muh:HYN43_019320"/>
<evidence type="ECO:0000313" key="11">
    <source>
        <dbReference type="EMBL" id="AYL97327.1"/>
    </source>
</evidence>
<keyword evidence="11" id="KW-0675">Receptor</keyword>
<evidence type="ECO:0000313" key="12">
    <source>
        <dbReference type="Proteomes" id="UP000270046"/>
    </source>
</evidence>
<keyword evidence="3" id="KW-1134">Transmembrane beta strand</keyword>
<evidence type="ECO:0000256" key="2">
    <source>
        <dbReference type="ARBA" id="ARBA00022448"/>
    </source>
</evidence>
<dbReference type="GO" id="GO:0009279">
    <property type="term" value="C:cell outer membrane"/>
    <property type="evidence" value="ECO:0007669"/>
    <property type="project" value="UniProtKB-SubCell"/>
</dbReference>
<dbReference type="AlphaFoldDB" id="A0A494VPE6"/>
<dbReference type="Pfam" id="PF14905">
    <property type="entry name" value="OMP_b-brl_3"/>
    <property type="match status" value="1"/>
</dbReference>
<dbReference type="Pfam" id="PF13715">
    <property type="entry name" value="CarbopepD_reg_2"/>
    <property type="match status" value="1"/>
</dbReference>
<evidence type="ECO:0000256" key="7">
    <source>
        <dbReference type="ARBA" id="ARBA00023237"/>
    </source>
</evidence>
<comment type="subcellular location">
    <subcellularLocation>
        <location evidence="1">Cell outer membrane</location>
        <topology evidence="1">Multi-pass membrane protein</topology>
    </subcellularLocation>
</comment>
<gene>
    <name evidence="11" type="ORF">HYN43_019320</name>
</gene>
<feature type="compositionally biased region" description="Basic and acidic residues" evidence="8">
    <location>
        <begin position="811"/>
        <end position="823"/>
    </location>
</feature>
<sequence>MTKIAIMKQFLLTVLCCFVTGLAMAQTTPAAPVKNITVKGTVIDSAANKPLGYGTVALQDAATKAPVKSTLAKDDGSFELKAPEGKTYQLVVASVGYATKVIPVKLTGNAFDAGRILISTSNKQLNEVTITAVKPVMKQEVDRLSYDVTADPESKAISALDMMRKVPLLAVDGDDNIKLKGSGKYKILINGKESALMAKNPSDVLKAMPATNIEKIEVITTPPAKYDAEGLAGIINIITKKNADQGFNGSVNSRYNTVWGAGYNLNITAKQGKFGISGYAGFGKQNQNSNSFSNTQTQFEPNTKNVRSTLVQTGDNTFGGRYRYGNAELSYEIDSLNLLTGSFEAFHGEFDQSGSQRSVQRDASGAITQGYHLTNSGYNHDQGLDASINYQLGFKGHKDELLTLSYKYSYGPSKNFTDNQFNERTNYYSANQPDFRQYNNAGNKEHTFQLDYAYPVKKISIEAGAKVILRNNFSDYSRQDKDAKDSLNTSPNAVYNINSGQTGAFDYHQDVYSAYNSYQLKFEKWTGKAGLRLEHTQVNAVFTGTPLDKSYNNLIPSVSIQRSLKSSSLSLGFTQRIQRPGIYQLNPFIDKSNPKFISTGNPDLKPELNNTFELNYSNFSKGSINVGLSYAFSNNAIQNVTSLIDTVTFTTYQNLGSNRSLGLNLNTNYSITKKLTVNINGQVSHIWLKGTYNGSFYKNDGYTGNAFANIGYKFDGGYRLGLDAGFFSGDVTLQGKSSNFIFNSYVLSKEFLNKKLTISAVANNPYSKYRTFRSTTNTVDFDQESLYHNRYRNFAVRVNFKFGKLNGEIKKNQRGINNDDTKGGGKSNSGGNG</sequence>
<dbReference type="Gene3D" id="2.170.130.10">
    <property type="entry name" value="TonB-dependent receptor, plug domain"/>
    <property type="match status" value="1"/>
</dbReference>
<evidence type="ECO:0000256" key="5">
    <source>
        <dbReference type="ARBA" id="ARBA00022729"/>
    </source>
</evidence>
<evidence type="ECO:0000256" key="9">
    <source>
        <dbReference type="SAM" id="SignalP"/>
    </source>
</evidence>
<accession>A0A494VPE6</accession>
<evidence type="ECO:0000256" key="6">
    <source>
        <dbReference type="ARBA" id="ARBA00023136"/>
    </source>
</evidence>
<proteinExistence type="predicted"/>
<dbReference type="EMBL" id="CP032869">
    <property type="protein sequence ID" value="AYL97327.1"/>
    <property type="molecule type" value="Genomic_DNA"/>
</dbReference>
<name>A0A494VPE6_9SPHI</name>
<evidence type="ECO:0000259" key="10">
    <source>
        <dbReference type="Pfam" id="PF14905"/>
    </source>
</evidence>
<protein>
    <submittedName>
        <fullName evidence="11">TonB-dependent receptor</fullName>
    </submittedName>
</protein>
<dbReference type="OrthoDB" id="606851at2"/>
<feature type="compositionally biased region" description="Gly residues" evidence="8">
    <location>
        <begin position="824"/>
        <end position="833"/>
    </location>
</feature>
<feature type="chain" id="PRO_5019821047" evidence="9">
    <location>
        <begin position="26"/>
        <end position="833"/>
    </location>
</feature>
<dbReference type="Proteomes" id="UP000270046">
    <property type="component" value="Chromosome"/>
</dbReference>
<dbReference type="SUPFAM" id="SSF56935">
    <property type="entry name" value="Porins"/>
    <property type="match status" value="1"/>
</dbReference>
<keyword evidence="5 9" id="KW-0732">Signal</keyword>
<dbReference type="InterPro" id="IPR039426">
    <property type="entry name" value="TonB-dep_rcpt-like"/>
</dbReference>
<dbReference type="SUPFAM" id="SSF49464">
    <property type="entry name" value="Carboxypeptidase regulatory domain-like"/>
    <property type="match status" value="1"/>
</dbReference>
<feature type="signal peptide" evidence="9">
    <location>
        <begin position="1"/>
        <end position="25"/>
    </location>
</feature>